<dbReference type="InterPro" id="IPR003661">
    <property type="entry name" value="HisK_dim/P_dom"/>
</dbReference>
<accession>A0ABW8YP58</accession>
<dbReference type="InterPro" id="IPR036097">
    <property type="entry name" value="HisK_dim/P_sf"/>
</dbReference>
<dbReference type="GO" id="GO:0016301">
    <property type="term" value="F:kinase activity"/>
    <property type="evidence" value="ECO:0007669"/>
    <property type="project" value="UniProtKB-KW"/>
</dbReference>
<dbReference type="Gene3D" id="3.30.565.10">
    <property type="entry name" value="Histidine kinase-like ATPase, C-terminal domain"/>
    <property type="match status" value="1"/>
</dbReference>
<evidence type="ECO:0000256" key="1">
    <source>
        <dbReference type="ARBA" id="ARBA00000085"/>
    </source>
</evidence>
<dbReference type="Proteomes" id="UP001629244">
    <property type="component" value="Unassembled WGS sequence"/>
</dbReference>
<dbReference type="InterPro" id="IPR036890">
    <property type="entry name" value="HATPase_C_sf"/>
</dbReference>
<sequence>MRYDDTLETVLAADVSTSFGKASAWRQLVDLIGRRRVAADARAFNLLRRIRDEVPLGVRAASARGLEAVNPPGALVALCATDDIAVSAPVLRSAKLSSGEWVELLPRLSAAARTVLRARRDLPPGIARALETFGPIDFVIEDGVSVVEMAASVEADVPDADDGAEAVAAIEPALPAEAEAEIPALPVNAEPVEPVETLSIDWTELLPPEPAMPEPAAVSEEVAPDETAVEVPPVEDRAELPARPRARIRLRPVLEPVEEAPAEPVLDAAPALDPMPEPVAAEAEMIPAETSTFVAIGAAAMGIPVVAQALGRAQAVRDTEMDQSGTGDEPSTAPMVAAGSEPAQVSVMSGEAPILADRDGAPEGASAEVGADGQRVDGVDGPFEIADVVARIDAFYTRQQERRQVEPPPRADGFRFETDAQGTIRWVDGVSRAPLIGLSLELNVHGDGSRADGVAAGALRQRAPFADARLVVTGESDAAGEWRMSAAPAFDPATGRFSGYRGTARRPRREETAAAPVRVASPAADSLRQLMHELRTPTNAIAGFAEMIEREMLGDAPPVYRERAGTIRMHARALLAAIDDLDIAARIEASALQLNDSDVALRPMLSRIADDLAALAELRGAWIALPIDSCAARGDARAIERMLARMVATLVSAAGDGERIGVQLSEEAGLVSVRFDRPGALGDYAGDAVFGIDDEQEGAALLGTGFALRLVRNIARELGGQLITLPDGFVIQLPAAVTKSLEQAR</sequence>
<feature type="domain" description="Histidine kinase" evidence="6">
    <location>
        <begin position="529"/>
        <end position="722"/>
    </location>
</feature>
<dbReference type="SMART" id="SM00388">
    <property type="entry name" value="HisKA"/>
    <property type="match status" value="1"/>
</dbReference>
<keyword evidence="3" id="KW-0808">Transferase</keyword>
<dbReference type="PROSITE" id="PS50109">
    <property type="entry name" value="HIS_KIN"/>
    <property type="match status" value="1"/>
</dbReference>
<evidence type="ECO:0000256" key="4">
    <source>
        <dbReference type="ARBA" id="ARBA00022777"/>
    </source>
</evidence>
<evidence type="ECO:0000259" key="6">
    <source>
        <dbReference type="PROSITE" id="PS50109"/>
    </source>
</evidence>
<proteinExistence type="predicted"/>
<evidence type="ECO:0000313" key="8">
    <source>
        <dbReference type="Proteomes" id="UP001629244"/>
    </source>
</evidence>
<keyword evidence="4 7" id="KW-0418">Kinase</keyword>
<keyword evidence="8" id="KW-1185">Reference proteome</keyword>
<name>A0ABW8YP58_9SPHN</name>
<evidence type="ECO:0000256" key="2">
    <source>
        <dbReference type="ARBA" id="ARBA00012438"/>
    </source>
</evidence>
<protein>
    <recommendedName>
        <fullName evidence="2">histidine kinase</fullName>
        <ecNumber evidence="2">2.7.13.3</ecNumber>
    </recommendedName>
</protein>
<dbReference type="Gene3D" id="1.10.287.130">
    <property type="match status" value="1"/>
</dbReference>
<dbReference type="RefSeq" id="WP_408078884.1">
    <property type="nucleotide sequence ID" value="NZ_JBELQC010000002.1"/>
</dbReference>
<reference evidence="7 8" key="1">
    <citation type="submission" date="2024-06" db="EMBL/GenBank/DDBJ databases">
        <authorList>
            <person name="Kaempfer P."/>
            <person name="Viver T."/>
        </authorList>
    </citation>
    <scope>NUCLEOTIDE SEQUENCE [LARGE SCALE GENOMIC DNA]</scope>
    <source>
        <strain evidence="7 8">ST-64</strain>
    </source>
</reference>
<dbReference type="CDD" id="cd00082">
    <property type="entry name" value="HisKA"/>
    <property type="match status" value="1"/>
</dbReference>
<dbReference type="InterPro" id="IPR050351">
    <property type="entry name" value="BphY/WalK/GraS-like"/>
</dbReference>
<comment type="caution">
    <text evidence="7">The sequence shown here is derived from an EMBL/GenBank/DDBJ whole genome shotgun (WGS) entry which is preliminary data.</text>
</comment>
<dbReference type="PANTHER" id="PTHR42878:SF14">
    <property type="entry name" value="OSMOLARITY TWO-COMPONENT SYSTEM PROTEIN SSK1"/>
    <property type="match status" value="1"/>
</dbReference>
<comment type="catalytic activity">
    <reaction evidence="1">
        <text>ATP + protein L-histidine = ADP + protein N-phospho-L-histidine.</text>
        <dbReference type="EC" id="2.7.13.3"/>
    </reaction>
</comment>
<dbReference type="Pfam" id="PF00512">
    <property type="entry name" value="HisKA"/>
    <property type="match status" value="1"/>
</dbReference>
<dbReference type="EMBL" id="JBELQC010000002">
    <property type="protein sequence ID" value="MFL9841819.1"/>
    <property type="molecule type" value="Genomic_DNA"/>
</dbReference>
<dbReference type="SUPFAM" id="SSF47384">
    <property type="entry name" value="Homodimeric domain of signal transducing histidine kinase"/>
    <property type="match status" value="1"/>
</dbReference>
<dbReference type="EC" id="2.7.13.3" evidence="2"/>
<organism evidence="7 8">
    <name type="scientific">Sphingomonas plantiphila</name>
    <dbReference type="NCBI Taxonomy" id="3163295"/>
    <lineage>
        <taxon>Bacteria</taxon>
        <taxon>Pseudomonadati</taxon>
        <taxon>Pseudomonadota</taxon>
        <taxon>Alphaproteobacteria</taxon>
        <taxon>Sphingomonadales</taxon>
        <taxon>Sphingomonadaceae</taxon>
        <taxon>Sphingomonas</taxon>
    </lineage>
</organism>
<dbReference type="PANTHER" id="PTHR42878">
    <property type="entry name" value="TWO-COMPONENT HISTIDINE KINASE"/>
    <property type="match status" value="1"/>
</dbReference>
<feature type="region of interest" description="Disordered" evidence="5">
    <location>
        <begin position="318"/>
        <end position="338"/>
    </location>
</feature>
<dbReference type="InterPro" id="IPR005467">
    <property type="entry name" value="His_kinase_dom"/>
</dbReference>
<evidence type="ECO:0000256" key="5">
    <source>
        <dbReference type="SAM" id="MobiDB-lite"/>
    </source>
</evidence>
<evidence type="ECO:0000256" key="3">
    <source>
        <dbReference type="ARBA" id="ARBA00022679"/>
    </source>
</evidence>
<evidence type="ECO:0000313" key="7">
    <source>
        <dbReference type="EMBL" id="MFL9841819.1"/>
    </source>
</evidence>
<gene>
    <name evidence="7" type="ORF">ABS767_12655</name>
</gene>